<evidence type="ECO:0000256" key="4">
    <source>
        <dbReference type="SAM" id="Phobius"/>
    </source>
</evidence>
<keyword evidence="4" id="KW-0472">Membrane</keyword>
<feature type="transmembrane region" description="Helical" evidence="4">
    <location>
        <begin position="31"/>
        <end position="50"/>
    </location>
</feature>
<dbReference type="Proteomes" id="UP000516134">
    <property type="component" value="Chromosome"/>
</dbReference>
<name>A0ABX6T1S0_9SPHN</name>
<keyword evidence="4" id="KW-0812">Transmembrane</keyword>
<protein>
    <recommendedName>
        <fullName evidence="5">Signal transduction histidine kinase subgroup 3 dimerisation and phosphoacceptor domain-containing protein</fullName>
    </recommendedName>
</protein>
<dbReference type="Pfam" id="PF07730">
    <property type="entry name" value="HisKA_3"/>
    <property type="match status" value="1"/>
</dbReference>
<keyword evidence="4" id="KW-1133">Transmembrane helix</keyword>
<feature type="transmembrane region" description="Helical" evidence="4">
    <location>
        <begin position="57"/>
        <end position="77"/>
    </location>
</feature>
<dbReference type="Gene3D" id="1.20.5.1930">
    <property type="match status" value="1"/>
</dbReference>
<keyword evidence="7" id="KW-1185">Reference proteome</keyword>
<evidence type="ECO:0000313" key="7">
    <source>
        <dbReference type="Proteomes" id="UP000516134"/>
    </source>
</evidence>
<reference evidence="6 7" key="1">
    <citation type="submission" date="2020-08" db="EMBL/GenBank/DDBJ databases">
        <title>Genome sequence of Sphingomonas daechungensis KACC 18115T.</title>
        <authorList>
            <person name="Hyun D.-W."/>
            <person name="Bae J.-W."/>
        </authorList>
    </citation>
    <scope>NUCLEOTIDE SEQUENCE [LARGE SCALE GENOMIC DNA]</scope>
    <source>
        <strain evidence="6 7">KACC 18115</strain>
    </source>
</reference>
<feature type="transmembrane region" description="Helical" evidence="4">
    <location>
        <begin position="7"/>
        <end position="25"/>
    </location>
</feature>
<evidence type="ECO:0000259" key="5">
    <source>
        <dbReference type="Pfam" id="PF07730"/>
    </source>
</evidence>
<dbReference type="InterPro" id="IPR036890">
    <property type="entry name" value="HATPase_C_sf"/>
</dbReference>
<organism evidence="6 7">
    <name type="scientific">Sphingomonas daechungensis</name>
    <dbReference type="NCBI Taxonomy" id="1176646"/>
    <lineage>
        <taxon>Bacteria</taxon>
        <taxon>Pseudomonadati</taxon>
        <taxon>Pseudomonadota</taxon>
        <taxon>Alphaproteobacteria</taxon>
        <taxon>Sphingomonadales</taxon>
        <taxon>Sphingomonadaceae</taxon>
        <taxon>Sphingomonas</taxon>
    </lineage>
</organism>
<feature type="domain" description="Signal transduction histidine kinase subgroup 3 dimerisation and phosphoacceptor" evidence="5">
    <location>
        <begin position="334"/>
        <end position="397"/>
    </location>
</feature>
<feature type="transmembrane region" description="Helical" evidence="4">
    <location>
        <begin position="109"/>
        <end position="127"/>
    </location>
</feature>
<gene>
    <name evidence="6" type="ORF">H9L15_03835</name>
</gene>
<keyword evidence="1" id="KW-0808">Transferase</keyword>
<evidence type="ECO:0000313" key="6">
    <source>
        <dbReference type="EMBL" id="QNP43792.1"/>
    </source>
</evidence>
<dbReference type="RefSeq" id="WP_187715217.1">
    <property type="nucleotide sequence ID" value="NZ_BAABJC010000001.1"/>
</dbReference>
<accession>A0ABX6T1S0</accession>
<proteinExistence type="predicted"/>
<evidence type="ECO:0000256" key="3">
    <source>
        <dbReference type="ARBA" id="ARBA00023012"/>
    </source>
</evidence>
<dbReference type="Gene3D" id="3.30.565.10">
    <property type="entry name" value="Histidine kinase-like ATPase, C-terminal domain"/>
    <property type="match status" value="1"/>
</dbReference>
<dbReference type="SUPFAM" id="SSF55874">
    <property type="entry name" value="ATPase domain of HSP90 chaperone/DNA topoisomerase II/histidine kinase"/>
    <property type="match status" value="1"/>
</dbReference>
<feature type="transmembrane region" description="Helical" evidence="4">
    <location>
        <begin position="139"/>
        <end position="157"/>
    </location>
</feature>
<keyword evidence="2" id="KW-0418">Kinase</keyword>
<dbReference type="CDD" id="cd16917">
    <property type="entry name" value="HATPase_UhpB-NarQ-NarX-like"/>
    <property type="match status" value="1"/>
</dbReference>
<evidence type="ECO:0000256" key="2">
    <source>
        <dbReference type="ARBA" id="ARBA00022777"/>
    </source>
</evidence>
<feature type="transmembrane region" description="Helical" evidence="4">
    <location>
        <begin position="83"/>
        <end position="102"/>
    </location>
</feature>
<dbReference type="InterPro" id="IPR011712">
    <property type="entry name" value="Sig_transdc_His_kin_sub3_dim/P"/>
</dbReference>
<dbReference type="InterPro" id="IPR050482">
    <property type="entry name" value="Sensor_HK_TwoCompSys"/>
</dbReference>
<sequence>MIAIGRYMLAALLVFYLWIDTSPALDPASMTFAVLGAYSIFALIVMVVTWDDWWLEARLAGPAHAVDIIAFALLVYSTQGFDSPYFTLFIFIVGASAIRWGLRATSLTSVLLIGLFYMVGMLVFRSTGPAHFEDFVDRTGHLIILSMILIWFGVNQWRSGLYSRSEPISSESALDESPLETSLRAAMEGLNASSGVLIWRAHGRKAANAFVARNGGMTVVRTNADALMGFGAGPFLYNNPKNRALARDDRRNLCPFKADELINGKAAAELGLEEGIAIPFRTGGGEGEVFLEGMPNLSTDHIDLGRQIALDVVGQIERHALIIAVEESAEARSRLGLARDLHDSVVQFLAGAAFRLEALKRDLASGRDLEPELNYLKQLMLHEQGELRSFIAALRSAPQIGLDELAKDLRSLAERLAEQWNVLCEFSAQTTDMMVPSRLHLDAQHLVREAVANAVRHAGAKSVTIRLQSDTDQLKLDFINDGSRYPKTQLTGGMPRSLSERVKLAGGALELTRGMGVTRISVSLPISGRIH</sequence>
<evidence type="ECO:0000256" key="1">
    <source>
        <dbReference type="ARBA" id="ARBA00022679"/>
    </source>
</evidence>
<dbReference type="PANTHER" id="PTHR24421">
    <property type="entry name" value="NITRATE/NITRITE SENSOR PROTEIN NARX-RELATED"/>
    <property type="match status" value="1"/>
</dbReference>
<dbReference type="EMBL" id="CP060780">
    <property type="protein sequence ID" value="QNP43792.1"/>
    <property type="molecule type" value="Genomic_DNA"/>
</dbReference>
<keyword evidence="3" id="KW-0902">Two-component regulatory system</keyword>